<dbReference type="AlphaFoldDB" id="A0A0E9SUD7"/>
<reference evidence="1" key="1">
    <citation type="submission" date="2014-11" db="EMBL/GenBank/DDBJ databases">
        <authorList>
            <person name="Amaro Gonzalez C."/>
        </authorList>
    </citation>
    <scope>NUCLEOTIDE SEQUENCE</scope>
</reference>
<sequence>MSELWSMDNHKRTVVIAHCLRL</sequence>
<organism evidence="1">
    <name type="scientific">Anguilla anguilla</name>
    <name type="common">European freshwater eel</name>
    <name type="synonym">Muraena anguilla</name>
    <dbReference type="NCBI Taxonomy" id="7936"/>
    <lineage>
        <taxon>Eukaryota</taxon>
        <taxon>Metazoa</taxon>
        <taxon>Chordata</taxon>
        <taxon>Craniata</taxon>
        <taxon>Vertebrata</taxon>
        <taxon>Euteleostomi</taxon>
        <taxon>Actinopterygii</taxon>
        <taxon>Neopterygii</taxon>
        <taxon>Teleostei</taxon>
        <taxon>Anguilliformes</taxon>
        <taxon>Anguillidae</taxon>
        <taxon>Anguilla</taxon>
    </lineage>
</organism>
<reference evidence="1" key="2">
    <citation type="journal article" date="2015" name="Fish Shellfish Immunol.">
        <title>Early steps in the European eel (Anguilla anguilla)-Vibrio vulnificus interaction in the gills: Role of the RtxA13 toxin.</title>
        <authorList>
            <person name="Callol A."/>
            <person name="Pajuelo D."/>
            <person name="Ebbesson L."/>
            <person name="Teles M."/>
            <person name="MacKenzie S."/>
            <person name="Amaro C."/>
        </authorList>
    </citation>
    <scope>NUCLEOTIDE SEQUENCE</scope>
</reference>
<protein>
    <submittedName>
        <fullName evidence="1">Uncharacterized protein</fullName>
    </submittedName>
</protein>
<name>A0A0E9SUD7_ANGAN</name>
<accession>A0A0E9SUD7</accession>
<evidence type="ECO:0000313" key="1">
    <source>
        <dbReference type="EMBL" id="JAH44979.1"/>
    </source>
</evidence>
<proteinExistence type="predicted"/>
<dbReference type="EMBL" id="GBXM01063598">
    <property type="protein sequence ID" value="JAH44979.1"/>
    <property type="molecule type" value="Transcribed_RNA"/>
</dbReference>